<keyword evidence="8" id="KW-1185">Reference proteome</keyword>
<dbReference type="PANTHER" id="PTHR30096:SF0">
    <property type="entry name" value="4,5-DOPA DIOXYGENASE EXTRADIOL-LIKE PROTEIN"/>
    <property type="match status" value="1"/>
</dbReference>
<accession>A0A9N9HD19</accession>
<dbReference type="Pfam" id="PF02900">
    <property type="entry name" value="LigB"/>
    <property type="match status" value="1"/>
</dbReference>
<dbReference type="AlphaFoldDB" id="A0A9N9HD19"/>
<dbReference type="SUPFAM" id="SSF53213">
    <property type="entry name" value="LigB-like"/>
    <property type="match status" value="1"/>
</dbReference>
<comment type="similarity">
    <text evidence="2">Belongs to the DODA-type extradiol aromatic ring-opening dioxygenase family.</text>
</comment>
<evidence type="ECO:0000256" key="4">
    <source>
        <dbReference type="ARBA" id="ARBA00022833"/>
    </source>
</evidence>
<dbReference type="Gene3D" id="3.40.830.10">
    <property type="entry name" value="LigB-like"/>
    <property type="match status" value="1"/>
</dbReference>
<evidence type="ECO:0000256" key="3">
    <source>
        <dbReference type="ARBA" id="ARBA00022723"/>
    </source>
</evidence>
<reference evidence="7" key="1">
    <citation type="submission" date="2021-06" db="EMBL/GenBank/DDBJ databases">
        <authorList>
            <person name="Kallberg Y."/>
            <person name="Tangrot J."/>
            <person name="Rosling A."/>
        </authorList>
    </citation>
    <scope>NUCLEOTIDE SEQUENCE</scope>
    <source>
        <strain evidence="7">MT106</strain>
    </source>
</reference>
<dbReference type="EMBL" id="CAJVPL010006490">
    <property type="protein sequence ID" value="CAG8664700.1"/>
    <property type="molecule type" value="Genomic_DNA"/>
</dbReference>
<dbReference type="GO" id="GO:0016702">
    <property type="term" value="F:oxidoreductase activity, acting on single donors with incorporation of molecular oxygen, incorporation of two atoms of oxygen"/>
    <property type="evidence" value="ECO:0007669"/>
    <property type="project" value="UniProtKB-ARBA"/>
</dbReference>
<dbReference type="CDD" id="cd07363">
    <property type="entry name" value="45_DOPA_Dioxygenase"/>
    <property type="match status" value="1"/>
</dbReference>
<evidence type="ECO:0000256" key="2">
    <source>
        <dbReference type="ARBA" id="ARBA00007581"/>
    </source>
</evidence>
<dbReference type="Proteomes" id="UP000789831">
    <property type="component" value="Unassembled WGS sequence"/>
</dbReference>
<gene>
    <name evidence="7" type="ORF">AGERDE_LOCUS11987</name>
</gene>
<dbReference type="GO" id="GO:0008198">
    <property type="term" value="F:ferrous iron binding"/>
    <property type="evidence" value="ECO:0007669"/>
    <property type="project" value="InterPro"/>
</dbReference>
<evidence type="ECO:0000313" key="7">
    <source>
        <dbReference type="EMBL" id="CAG8664700.1"/>
    </source>
</evidence>
<keyword evidence="5" id="KW-0560">Oxidoreductase</keyword>
<keyword evidence="3" id="KW-0479">Metal-binding</keyword>
<dbReference type="InterPro" id="IPR004183">
    <property type="entry name" value="Xdiol_dOase_suB"/>
</dbReference>
<dbReference type="InterPro" id="IPR014436">
    <property type="entry name" value="Extradiol_dOase_DODA"/>
</dbReference>
<organism evidence="7 8">
    <name type="scientific">Ambispora gerdemannii</name>
    <dbReference type="NCBI Taxonomy" id="144530"/>
    <lineage>
        <taxon>Eukaryota</taxon>
        <taxon>Fungi</taxon>
        <taxon>Fungi incertae sedis</taxon>
        <taxon>Mucoromycota</taxon>
        <taxon>Glomeromycotina</taxon>
        <taxon>Glomeromycetes</taxon>
        <taxon>Archaeosporales</taxon>
        <taxon>Ambisporaceae</taxon>
        <taxon>Ambispora</taxon>
    </lineage>
</organism>
<protein>
    <submittedName>
        <fullName evidence="7">4518_t:CDS:1</fullName>
    </submittedName>
</protein>
<comment type="cofactor">
    <cofactor evidence="1">
        <name>Zn(2+)</name>
        <dbReference type="ChEBI" id="CHEBI:29105"/>
    </cofactor>
</comment>
<sequence>MSLNSTKRTPCYFVGHGSPFIVLHQHSEAHKFLQRWGKKVEQEIKPKAIVIISAHWETDDMVKVGKFEGDTPLFFEELPEPLAKETYSAKGSPELADKIVALLTQANIKAMVDTERGYDHGAWAPLKIAIPEPKDLPAVQISLIRNASYEQHIRVGQALASLRNEGILFVGSGGMVHNFEEIMKYFDFAKLDFGGEVRPYNDPFDRDIVSYLTEFKGEERDQKLINLANHPLLRQAHITDEHLVPLHVIVGTGGQDPARRIFEEKLSAMSYSAIEFYES</sequence>
<evidence type="ECO:0000313" key="8">
    <source>
        <dbReference type="Proteomes" id="UP000789831"/>
    </source>
</evidence>
<dbReference type="GO" id="GO:0008270">
    <property type="term" value="F:zinc ion binding"/>
    <property type="evidence" value="ECO:0007669"/>
    <property type="project" value="InterPro"/>
</dbReference>
<feature type="domain" description="Extradiol ring-cleavage dioxygenase class III enzyme subunit B" evidence="6">
    <location>
        <begin position="11"/>
        <end position="271"/>
    </location>
</feature>
<dbReference type="OrthoDB" id="7396853at2759"/>
<proteinExistence type="inferred from homology"/>
<evidence type="ECO:0000256" key="1">
    <source>
        <dbReference type="ARBA" id="ARBA00001947"/>
    </source>
</evidence>
<dbReference type="PIRSF" id="PIRSF006157">
    <property type="entry name" value="Doxgns_DODA"/>
    <property type="match status" value="1"/>
</dbReference>
<keyword evidence="4" id="KW-0862">Zinc</keyword>
<evidence type="ECO:0000259" key="6">
    <source>
        <dbReference type="Pfam" id="PF02900"/>
    </source>
</evidence>
<evidence type="ECO:0000256" key="5">
    <source>
        <dbReference type="ARBA" id="ARBA00023002"/>
    </source>
</evidence>
<dbReference type="PANTHER" id="PTHR30096">
    <property type="entry name" value="4,5-DOPA DIOXYGENASE EXTRADIOL-LIKE PROTEIN"/>
    <property type="match status" value="1"/>
</dbReference>
<comment type="caution">
    <text evidence="7">The sequence shown here is derived from an EMBL/GenBank/DDBJ whole genome shotgun (WGS) entry which is preliminary data.</text>
</comment>
<name>A0A9N9HD19_9GLOM</name>